<proteinExistence type="predicted"/>
<gene>
    <name evidence="2" type="ORF">QWY28_13440</name>
</gene>
<keyword evidence="3" id="KW-1185">Reference proteome</keyword>
<comment type="caution">
    <text evidence="2">The sequence shown here is derived from an EMBL/GenBank/DDBJ whole genome shotgun (WGS) entry which is preliminary data.</text>
</comment>
<keyword evidence="1" id="KW-1133">Transmembrane helix</keyword>
<dbReference type="Proteomes" id="UP001168620">
    <property type="component" value="Unassembled WGS sequence"/>
</dbReference>
<evidence type="ECO:0000313" key="3">
    <source>
        <dbReference type="Proteomes" id="UP001168620"/>
    </source>
</evidence>
<keyword evidence="1" id="KW-0812">Transmembrane</keyword>
<dbReference type="EMBL" id="JAUHJQ010000005">
    <property type="protein sequence ID" value="MDN4173959.1"/>
    <property type="molecule type" value="Genomic_DNA"/>
</dbReference>
<dbReference type="RefSeq" id="WP_300953061.1">
    <property type="nucleotide sequence ID" value="NZ_JAUHJQ010000005.1"/>
</dbReference>
<protein>
    <submittedName>
        <fullName evidence="2">Uncharacterized protein</fullName>
    </submittedName>
</protein>
<organism evidence="2 3">
    <name type="scientific">Nocardioides oceani</name>
    <dbReference type="NCBI Taxonomy" id="3058369"/>
    <lineage>
        <taxon>Bacteria</taxon>
        <taxon>Bacillati</taxon>
        <taxon>Actinomycetota</taxon>
        <taxon>Actinomycetes</taxon>
        <taxon>Propionibacteriales</taxon>
        <taxon>Nocardioidaceae</taxon>
        <taxon>Nocardioides</taxon>
    </lineage>
</organism>
<keyword evidence="1" id="KW-0472">Membrane</keyword>
<accession>A0ABT8FGZ7</accession>
<evidence type="ECO:0000256" key="1">
    <source>
        <dbReference type="SAM" id="Phobius"/>
    </source>
</evidence>
<evidence type="ECO:0000313" key="2">
    <source>
        <dbReference type="EMBL" id="MDN4173959.1"/>
    </source>
</evidence>
<feature type="transmembrane region" description="Helical" evidence="1">
    <location>
        <begin position="6"/>
        <end position="25"/>
    </location>
</feature>
<reference evidence="2" key="1">
    <citation type="submission" date="2023-06" db="EMBL/GenBank/DDBJ databases">
        <title>Draft genome sequence of Nocardioides sp. SOB77.</title>
        <authorList>
            <person name="Zhang G."/>
        </authorList>
    </citation>
    <scope>NUCLEOTIDE SEQUENCE</scope>
    <source>
        <strain evidence="2">SOB77</strain>
    </source>
</reference>
<name>A0ABT8FGZ7_9ACTN</name>
<sequence length="112" mass="12350">MTAQDWTLVAAVAIAFCLLSAVAYLDDPDRKERRRQRRVEDLVALARATGVIHLDHTVCQAPDCNVVLCLDNEPCPGHAEPACTHLNFLCGDCRLDHCVDCRIDARHDAGVL</sequence>